<comment type="caution">
    <text evidence="2">The sequence shown here is derived from an EMBL/GenBank/DDBJ whole genome shotgun (WGS) entry which is preliminary data.</text>
</comment>
<accession>A0A401QJ58</accession>
<organism evidence="2 3">
    <name type="scientific">Scyliorhinus torazame</name>
    <name type="common">Cloudy catshark</name>
    <name type="synonym">Catulus torazame</name>
    <dbReference type="NCBI Taxonomy" id="75743"/>
    <lineage>
        <taxon>Eukaryota</taxon>
        <taxon>Metazoa</taxon>
        <taxon>Chordata</taxon>
        <taxon>Craniata</taxon>
        <taxon>Vertebrata</taxon>
        <taxon>Chondrichthyes</taxon>
        <taxon>Elasmobranchii</taxon>
        <taxon>Galeomorphii</taxon>
        <taxon>Galeoidea</taxon>
        <taxon>Carcharhiniformes</taxon>
        <taxon>Scyliorhinidae</taxon>
        <taxon>Scyliorhinus</taxon>
    </lineage>
</organism>
<feature type="compositionally biased region" description="Basic and acidic residues" evidence="1">
    <location>
        <begin position="1"/>
        <end position="16"/>
    </location>
</feature>
<protein>
    <submittedName>
        <fullName evidence="2">Uncharacterized protein</fullName>
    </submittedName>
</protein>
<gene>
    <name evidence="2" type="ORF">scyTo_0026099</name>
</gene>
<reference evidence="2 3" key="1">
    <citation type="journal article" date="2018" name="Nat. Ecol. Evol.">
        <title>Shark genomes provide insights into elasmobranch evolution and the origin of vertebrates.</title>
        <authorList>
            <person name="Hara Y"/>
            <person name="Yamaguchi K"/>
            <person name="Onimaru K"/>
            <person name="Kadota M"/>
            <person name="Koyanagi M"/>
            <person name="Keeley SD"/>
            <person name="Tatsumi K"/>
            <person name="Tanaka K"/>
            <person name="Motone F"/>
            <person name="Kageyama Y"/>
            <person name="Nozu R"/>
            <person name="Adachi N"/>
            <person name="Nishimura O"/>
            <person name="Nakagawa R"/>
            <person name="Tanegashima C"/>
            <person name="Kiyatake I"/>
            <person name="Matsumoto R"/>
            <person name="Murakumo K"/>
            <person name="Nishida K"/>
            <person name="Terakita A"/>
            <person name="Kuratani S"/>
            <person name="Sato K"/>
            <person name="Hyodo S Kuraku.S."/>
        </authorList>
    </citation>
    <scope>NUCLEOTIDE SEQUENCE [LARGE SCALE GENOMIC DNA]</scope>
</reference>
<feature type="region of interest" description="Disordered" evidence="1">
    <location>
        <begin position="1"/>
        <end position="31"/>
    </location>
</feature>
<name>A0A401QJ58_SCYTO</name>
<dbReference type="AlphaFoldDB" id="A0A401QJ58"/>
<sequence length="70" mass="7964">NGDNGNTKKIECEDGSRQQTEPQLSERPSLEEQYQSFQFKFSFKEDIDHVKYAFSGEPGDSFPVSARDVS</sequence>
<evidence type="ECO:0000313" key="2">
    <source>
        <dbReference type="EMBL" id="GCB85394.1"/>
    </source>
</evidence>
<feature type="non-terminal residue" evidence="2">
    <location>
        <position position="1"/>
    </location>
</feature>
<proteinExistence type="predicted"/>
<dbReference type="EMBL" id="BFAA01158128">
    <property type="protein sequence ID" value="GCB85394.1"/>
    <property type="molecule type" value="Genomic_DNA"/>
</dbReference>
<keyword evidence="3" id="KW-1185">Reference proteome</keyword>
<evidence type="ECO:0000256" key="1">
    <source>
        <dbReference type="SAM" id="MobiDB-lite"/>
    </source>
</evidence>
<evidence type="ECO:0000313" key="3">
    <source>
        <dbReference type="Proteomes" id="UP000288216"/>
    </source>
</evidence>
<dbReference type="Proteomes" id="UP000288216">
    <property type="component" value="Unassembled WGS sequence"/>
</dbReference>